<feature type="domain" description="Acyltransferase 3" evidence="2">
    <location>
        <begin position="6"/>
        <end position="332"/>
    </location>
</feature>
<keyword evidence="3" id="KW-0012">Acyltransferase</keyword>
<gene>
    <name evidence="3" type="ORF">CT690_08515</name>
</gene>
<feature type="transmembrane region" description="Helical" evidence="1">
    <location>
        <begin position="291"/>
        <end position="308"/>
    </location>
</feature>
<dbReference type="GO" id="GO:0016020">
    <property type="term" value="C:membrane"/>
    <property type="evidence" value="ECO:0007669"/>
    <property type="project" value="TreeGrafter"/>
</dbReference>
<dbReference type="PANTHER" id="PTHR23028">
    <property type="entry name" value="ACETYLTRANSFERASE"/>
    <property type="match status" value="1"/>
</dbReference>
<dbReference type="EMBL" id="PESE01000002">
    <property type="protein sequence ID" value="PYD39068.1"/>
    <property type="molecule type" value="Genomic_DNA"/>
</dbReference>
<keyword evidence="1" id="KW-1133">Transmembrane helix</keyword>
<accession>A0A318P1W1</accession>
<dbReference type="GO" id="GO:0016747">
    <property type="term" value="F:acyltransferase activity, transferring groups other than amino-acyl groups"/>
    <property type="evidence" value="ECO:0007669"/>
    <property type="project" value="InterPro"/>
</dbReference>
<dbReference type="InterPro" id="IPR002656">
    <property type="entry name" value="Acyl_transf_3_dom"/>
</dbReference>
<feature type="transmembrane region" description="Helical" evidence="1">
    <location>
        <begin position="197"/>
        <end position="215"/>
    </location>
</feature>
<organism evidence="3 4">
    <name type="scientific">Serratia plymuthica</name>
    <dbReference type="NCBI Taxonomy" id="82996"/>
    <lineage>
        <taxon>Bacteria</taxon>
        <taxon>Pseudomonadati</taxon>
        <taxon>Pseudomonadota</taxon>
        <taxon>Gammaproteobacteria</taxon>
        <taxon>Enterobacterales</taxon>
        <taxon>Yersiniaceae</taxon>
        <taxon>Serratia</taxon>
    </lineage>
</organism>
<dbReference type="AlphaFoldDB" id="A0A318P1W1"/>
<dbReference type="GO" id="GO:0009103">
    <property type="term" value="P:lipopolysaccharide biosynthetic process"/>
    <property type="evidence" value="ECO:0007669"/>
    <property type="project" value="TreeGrafter"/>
</dbReference>
<feature type="transmembrane region" description="Helical" evidence="1">
    <location>
        <begin position="320"/>
        <end position="339"/>
    </location>
</feature>
<feature type="transmembrane region" description="Helical" evidence="1">
    <location>
        <begin position="142"/>
        <end position="158"/>
    </location>
</feature>
<evidence type="ECO:0000313" key="3">
    <source>
        <dbReference type="EMBL" id="PYD39068.1"/>
    </source>
</evidence>
<reference evidence="3 4" key="1">
    <citation type="submission" date="2017-11" db="EMBL/GenBank/DDBJ databases">
        <title>Genome sequence of the oocydin A producing rhizobacterium Serratia plymuthica 4Rx5.</title>
        <authorList>
            <person name="Matilla M.A."/>
            <person name="Udaondo Z."/>
            <person name="Salmond G.P.C."/>
        </authorList>
    </citation>
    <scope>NUCLEOTIDE SEQUENCE [LARGE SCALE GENOMIC DNA]</scope>
    <source>
        <strain evidence="3 4">4Rx5</strain>
    </source>
</reference>
<evidence type="ECO:0000259" key="2">
    <source>
        <dbReference type="Pfam" id="PF01757"/>
    </source>
</evidence>
<dbReference type="Pfam" id="PF01757">
    <property type="entry name" value="Acyl_transf_3"/>
    <property type="match status" value="1"/>
</dbReference>
<dbReference type="RefSeq" id="WP_020453787.1">
    <property type="nucleotide sequence ID" value="NZ_PESE01000002.1"/>
</dbReference>
<dbReference type="Proteomes" id="UP000248196">
    <property type="component" value="Unassembled WGS sequence"/>
</dbReference>
<evidence type="ECO:0000256" key="1">
    <source>
        <dbReference type="SAM" id="Phobius"/>
    </source>
</evidence>
<sequence length="353" mass="40364">MEKKLNPWLDLCRSVAIVMVILSHGRVFLLPVFPTAQYLKFGGFLGVELFFVLSGFLIGRIIFDKIEKSGTAFGWIPSFWFRRWMRTYPSYILFLILNVFFIDNIRPDVLPNLLAFSTFTQSLTTPHPSFFGEAWSLAVEEVFYFLFPVVISTFLLASKNKRKSIILAIITMIVMSLAFRINAALNTQVTFNEIRTTSLYRLDSLMIGVIFSWLFLSKKINILSKLGVSLVPLAMYIAAKPDAFMDDSKLLKIFLFDIANVGFACLITVFYHVKIAAIIRAVTSRMARWSYAAYLTNLPILYLINYYIPKPTSSIGCISVWVLFVTMTIISSKLVYDLFEVKVLQLRDRVKSA</sequence>
<dbReference type="PANTHER" id="PTHR23028:SF53">
    <property type="entry name" value="ACYL_TRANSF_3 DOMAIN-CONTAINING PROTEIN"/>
    <property type="match status" value="1"/>
</dbReference>
<feature type="transmembrane region" description="Helical" evidence="1">
    <location>
        <begin position="84"/>
        <end position="102"/>
    </location>
</feature>
<feature type="transmembrane region" description="Helical" evidence="1">
    <location>
        <begin position="12"/>
        <end position="29"/>
    </location>
</feature>
<protein>
    <submittedName>
        <fullName evidence="3">Acyltransferase</fullName>
    </submittedName>
</protein>
<comment type="caution">
    <text evidence="3">The sequence shown here is derived from an EMBL/GenBank/DDBJ whole genome shotgun (WGS) entry which is preliminary data.</text>
</comment>
<keyword evidence="3" id="KW-0808">Transferase</keyword>
<feature type="transmembrane region" description="Helical" evidence="1">
    <location>
        <begin position="251"/>
        <end position="271"/>
    </location>
</feature>
<name>A0A318P1W1_SERPL</name>
<keyword evidence="1" id="KW-0472">Membrane</keyword>
<feature type="transmembrane region" description="Helical" evidence="1">
    <location>
        <begin position="222"/>
        <end position="239"/>
    </location>
</feature>
<dbReference type="OrthoDB" id="9767863at2"/>
<proteinExistence type="predicted"/>
<feature type="transmembrane region" description="Helical" evidence="1">
    <location>
        <begin position="41"/>
        <end position="63"/>
    </location>
</feature>
<evidence type="ECO:0000313" key="4">
    <source>
        <dbReference type="Proteomes" id="UP000248196"/>
    </source>
</evidence>
<keyword evidence="1" id="KW-0812">Transmembrane</keyword>
<feature type="transmembrane region" description="Helical" evidence="1">
    <location>
        <begin position="165"/>
        <end position="185"/>
    </location>
</feature>
<dbReference type="InterPro" id="IPR050879">
    <property type="entry name" value="Acyltransferase_3"/>
</dbReference>